<feature type="transmembrane region" description="Helical" evidence="1">
    <location>
        <begin position="100"/>
        <end position="118"/>
    </location>
</feature>
<feature type="transmembrane region" description="Helical" evidence="1">
    <location>
        <begin position="24"/>
        <end position="43"/>
    </location>
</feature>
<proteinExistence type="predicted"/>
<sequence length="368" mass="40222">MKLLTRNFFPCPFDLSDRFRPLDVLLPLLIFPFLTFTAFHIIVHQSLFQSGLQFKISAICEPDLAPHPYRLPYTSITNVDTLLCGLVVFFHALIDTASTACLAVLFPAFSIVALIPFLEAARDRRPFALRMPTAIGVLIQLASAGVIMPLYALLLVITRTASLRPSTTPTPSPPSKINRGNAEALLFGLILGYILPTILMLSFARPTVTAVWQGVPLLVALAILVHKIIRPPSRLVQSGHPTVVVTLAFSFLLSALLHVVYVWPVLTDTAALRTIFAQVVDVSDPAATTLADGVLEFIKWDFIFGVGSMVLATFWMADSLLSLVGIIVWYGIASIAVGPAAAIAGVLLWRERRLNGKSQVEKVPQKME</sequence>
<evidence type="ECO:0000256" key="1">
    <source>
        <dbReference type="SAM" id="Phobius"/>
    </source>
</evidence>
<feature type="transmembrane region" description="Helical" evidence="1">
    <location>
        <begin position="241"/>
        <end position="263"/>
    </location>
</feature>
<keyword evidence="1" id="KW-1133">Transmembrane helix</keyword>
<dbReference type="AlphaFoldDB" id="A0A8I3AAP4"/>
<name>A0A8I3AAP4_9AGAM</name>
<feature type="transmembrane region" description="Helical" evidence="1">
    <location>
        <begin position="210"/>
        <end position="229"/>
    </location>
</feature>
<reference evidence="2" key="1">
    <citation type="submission" date="2021-03" db="EMBL/GenBank/DDBJ databases">
        <title>Evolutionary innovations through gain and loss of genes in the ectomycorrhizal Boletales.</title>
        <authorList>
            <person name="Wu G."/>
            <person name="Miyauchi S."/>
            <person name="Morin E."/>
            <person name="Yang Z.-L."/>
            <person name="Xu J."/>
            <person name="Martin F.M."/>
        </authorList>
    </citation>
    <scope>NUCLEOTIDE SEQUENCE</scope>
    <source>
        <strain evidence="2">BR01</strain>
    </source>
</reference>
<keyword evidence="1" id="KW-0812">Transmembrane</keyword>
<keyword evidence="3" id="KW-1185">Reference proteome</keyword>
<keyword evidence="1" id="KW-0472">Membrane</keyword>
<accession>A0A8I3AAP4</accession>
<dbReference type="EMBL" id="JAGFBS010000013">
    <property type="protein sequence ID" value="KAG6375906.1"/>
    <property type="molecule type" value="Genomic_DNA"/>
</dbReference>
<feature type="transmembrane region" description="Helical" evidence="1">
    <location>
        <begin position="184"/>
        <end position="204"/>
    </location>
</feature>
<evidence type="ECO:0000313" key="3">
    <source>
        <dbReference type="Proteomes" id="UP000683000"/>
    </source>
</evidence>
<dbReference type="OrthoDB" id="72269at2759"/>
<dbReference type="Proteomes" id="UP000683000">
    <property type="component" value="Unassembled WGS sequence"/>
</dbReference>
<protein>
    <submittedName>
        <fullName evidence="2">Uncharacterized protein</fullName>
    </submittedName>
</protein>
<evidence type="ECO:0000313" key="2">
    <source>
        <dbReference type="EMBL" id="KAG6375906.1"/>
    </source>
</evidence>
<organism evidence="2 3">
    <name type="scientific">Boletus reticuloceps</name>
    <dbReference type="NCBI Taxonomy" id="495285"/>
    <lineage>
        <taxon>Eukaryota</taxon>
        <taxon>Fungi</taxon>
        <taxon>Dikarya</taxon>
        <taxon>Basidiomycota</taxon>
        <taxon>Agaricomycotina</taxon>
        <taxon>Agaricomycetes</taxon>
        <taxon>Agaricomycetidae</taxon>
        <taxon>Boletales</taxon>
        <taxon>Boletineae</taxon>
        <taxon>Boletaceae</taxon>
        <taxon>Boletoideae</taxon>
        <taxon>Boletus</taxon>
    </lineage>
</organism>
<comment type="caution">
    <text evidence="2">The sequence shown here is derived from an EMBL/GenBank/DDBJ whole genome shotgun (WGS) entry which is preliminary data.</text>
</comment>
<feature type="transmembrane region" description="Helical" evidence="1">
    <location>
        <begin position="138"/>
        <end position="157"/>
    </location>
</feature>
<feature type="transmembrane region" description="Helical" evidence="1">
    <location>
        <begin position="327"/>
        <end position="349"/>
    </location>
</feature>
<gene>
    <name evidence="2" type="ORF">JVT61DRAFT_2774</name>
</gene>
<feature type="transmembrane region" description="Helical" evidence="1">
    <location>
        <begin position="71"/>
        <end position="93"/>
    </location>
</feature>